<sequence length="82" mass="8615">MIVLVRCQGKGTIKVTVRPVNSGFPLDCVDGEVVTTYNQLALRGAEKKGTVSVQAPSGLRWSMTIGRGEPASLDDSGDPVSP</sequence>
<name>A0ABW9NRP2_9ACTN</name>
<dbReference type="EMBL" id="VDEQ01000100">
    <property type="protein sequence ID" value="MQS35908.1"/>
    <property type="molecule type" value="Genomic_DNA"/>
</dbReference>
<reference evidence="1 2" key="1">
    <citation type="submission" date="2019-06" db="EMBL/GenBank/DDBJ databases">
        <title>Comparative genomics and metabolomics analyses of clavulanic acid producing Streptomyces species provides insight into specialized metabolism and evolution of beta-lactam biosynthetic gene clusters.</title>
        <authorList>
            <person name="Moore M.A."/>
            <person name="Cruz-Morales P."/>
            <person name="Barona Gomez F."/>
            <person name="Kapil T."/>
        </authorList>
    </citation>
    <scope>NUCLEOTIDE SEQUENCE [LARGE SCALE GENOMIC DNA]</scope>
    <source>
        <strain evidence="1 2">T-272</strain>
    </source>
</reference>
<keyword evidence="2" id="KW-1185">Reference proteome</keyword>
<organism evidence="1 2">
    <name type="scientific">Streptomyces katsurahamanus</name>
    <dbReference type="NCBI Taxonomy" id="2577098"/>
    <lineage>
        <taxon>Bacteria</taxon>
        <taxon>Bacillati</taxon>
        <taxon>Actinomycetota</taxon>
        <taxon>Actinomycetes</taxon>
        <taxon>Kitasatosporales</taxon>
        <taxon>Streptomycetaceae</taxon>
        <taxon>Streptomyces</taxon>
    </lineage>
</organism>
<gene>
    <name evidence="1" type="ORF">FFZ77_09930</name>
</gene>
<proteinExistence type="predicted"/>
<accession>A0ABW9NRP2</accession>
<comment type="caution">
    <text evidence="1">The sequence shown here is derived from an EMBL/GenBank/DDBJ whole genome shotgun (WGS) entry which is preliminary data.</text>
</comment>
<protein>
    <submittedName>
        <fullName evidence="1">Uncharacterized protein</fullName>
    </submittedName>
</protein>
<dbReference type="Proteomes" id="UP000460558">
    <property type="component" value="Unassembled WGS sequence"/>
</dbReference>
<evidence type="ECO:0000313" key="2">
    <source>
        <dbReference type="Proteomes" id="UP000460558"/>
    </source>
</evidence>
<evidence type="ECO:0000313" key="1">
    <source>
        <dbReference type="EMBL" id="MQS35908.1"/>
    </source>
</evidence>